<reference evidence="1" key="1">
    <citation type="submission" date="2020-05" db="EMBL/GenBank/DDBJ databases">
        <title>Large-scale comparative analyses of tick genomes elucidate their genetic diversity and vector capacities.</title>
        <authorList>
            <person name="Jia N."/>
            <person name="Wang J."/>
            <person name="Shi W."/>
            <person name="Du L."/>
            <person name="Sun Y."/>
            <person name="Zhan W."/>
            <person name="Jiang J."/>
            <person name="Wang Q."/>
            <person name="Zhang B."/>
            <person name="Ji P."/>
            <person name="Sakyi L.B."/>
            <person name="Cui X."/>
            <person name="Yuan T."/>
            <person name="Jiang B."/>
            <person name="Yang W."/>
            <person name="Lam T.T.-Y."/>
            <person name="Chang Q."/>
            <person name="Ding S."/>
            <person name="Wang X."/>
            <person name="Zhu J."/>
            <person name="Ruan X."/>
            <person name="Zhao L."/>
            <person name="Wei J."/>
            <person name="Que T."/>
            <person name="Du C."/>
            <person name="Cheng J."/>
            <person name="Dai P."/>
            <person name="Han X."/>
            <person name="Huang E."/>
            <person name="Gao Y."/>
            <person name="Liu J."/>
            <person name="Shao H."/>
            <person name="Ye R."/>
            <person name="Li L."/>
            <person name="Wei W."/>
            <person name="Wang X."/>
            <person name="Wang C."/>
            <person name="Yang T."/>
            <person name="Huo Q."/>
            <person name="Li W."/>
            <person name="Guo W."/>
            <person name="Chen H."/>
            <person name="Zhou L."/>
            <person name="Ni X."/>
            <person name="Tian J."/>
            <person name="Zhou Y."/>
            <person name="Sheng Y."/>
            <person name="Liu T."/>
            <person name="Pan Y."/>
            <person name="Xia L."/>
            <person name="Li J."/>
            <person name="Zhao F."/>
            <person name="Cao W."/>
        </authorList>
    </citation>
    <scope>NUCLEOTIDE SEQUENCE</scope>
    <source>
        <strain evidence="1">Dsil-2018</strain>
    </source>
</reference>
<evidence type="ECO:0000313" key="1">
    <source>
        <dbReference type="EMBL" id="KAH7933028.1"/>
    </source>
</evidence>
<gene>
    <name evidence="1" type="ORF">HPB49_006986</name>
</gene>
<evidence type="ECO:0000313" key="2">
    <source>
        <dbReference type="Proteomes" id="UP000821865"/>
    </source>
</evidence>
<dbReference type="Proteomes" id="UP000821865">
    <property type="component" value="Chromosome 9"/>
</dbReference>
<keyword evidence="2" id="KW-1185">Reference proteome</keyword>
<name>A0ACB8C2G3_DERSI</name>
<organism evidence="1 2">
    <name type="scientific">Dermacentor silvarum</name>
    <name type="common">Tick</name>
    <dbReference type="NCBI Taxonomy" id="543639"/>
    <lineage>
        <taxon>Eukaryota</taxon>
        <taxon>Metazoa</taxon>
        <taxon>Ecdysozoa</taxon>
        <taxon>Arthropoda</taxon>
        <taxon>Chelicerata</taxon>
        <taxon>Arachnida</taxon>
        <taxon>Acari</taxon>
        <taxon>Parasitiformes</taxon>
        <taxon>Ixodida</taxon>
        <taxon>Ixodoidea</taxon>
        <taxon>Ixodidae</taxon>
        <taxon>Rhipicephalinae</taxon>
        <taxon>Dermacentor</taxon>
    </lineage>
</organism>
<sequence length="404" mass="45983">MCVPKRCSREYEERRRTQKREWARPQRETAVAAGPRATTSSADHDPPDEDLARVERRREQQRQFNRRRRSNATEIDRAREAKRKRDAHRHGVEPSERFPVVTSRINLEKYLDSTVFSDVEFVVQSERYLLTRTIRAHKQFLAMRNDVFGTMFFGSLPEKDRVCITDLHPSGFYGLLKYLYSGTCEPDSFEEAIHIREAADKYLVPELVAVCSKYIEANMSPDKVCPLLDCLATTDIDRTDKAALQVLKNDALSVLNSESFIDSLDSTVESILKVISGVPESCIFLAIRKWAEEKCRKSLSSGETSLELPAVIRPFLPKLRFLALTPQEYVKGPGSWNVLEDQEDFAILRNIIVRGSVPLPSWVCTDDTARGLLLFKANPFETIDALTTVARKKSPAAEGNEKPK</sequence>
<dbReference type="EMBL" id="CM023478">
    <property type="protein sequence ID" value="KAH7933028.1"/>
    <property type="molecule type" value="Genomic_DNA"/>
</dbReference>
<proteinExistence type="predicted"/>
<comment type="caution">
    <text evidence="1">The sequence shown here is derived from an EMBL/GenBank/DDBJ whole genome shotgun (WGS) entry which is preliminary data.</text>
</comment>
<accession>A0ACB8C2G3</accession>
<protein>
    <submittedName>
        <fullName evidence="1">Uncharacterized protein</fullName>
    </submittedName>
</protein>